<evidence type="ECO:0000256" key="3">
    <source>
        <dbReference type="ARBA" id="ARBA00022475"/>
    </source>
</evidence>
<evidence type="ECO:0000256" key="8">
    <source>
        <dbReference type="SAM" id="Phobius"/>
    </source>
</evidence>
<dbReference type="Gene3D" id="3.30.420.270">
    <property type="match status" value="1"/>
</dbReference>
<dbReference type="GO" id="GO:0022857">
    <property type="term" value="F:transmembrane transporter activity"/>
    <property type="evidence" value="ECO:0007669"/>
    <property type="project" value="InterPro"/>
</dbReference>
<dbReference type="Pfam" id="PF02472">
    <property type="entry name" value="ExbD"/>
    <property type="match status" value="1"/>
</dbReference>
<accession>A0A523S4D2</accession>
<dbReference type="InterPro" id="IPR003400">
    <property type="entry name" value="ExbD"/>
</dbReference>
<evidence type="ECO:0000256" key="7">
    <source>
        <dbReference type="RuleBase" id="RU003879"/>
    </source>
</evidence>
<feature type="transmembrane region" description="Helical" evidence="8">
    <location>
        <begin position="21"/>
        <end position="43"/>
    </location>
</feature>
<name>A0A523S4D2_UNCAE</name>
<comment type="similarity">
    <text evidence="2 7">Belongs to the ExbD/TolR family.</text>
</comment>
<keyword evidence="5 8" id="KW-1133">Transmembrane helix</keyword>
<keyword evidence="4 7" id="KW-0812">Transmembrane</keyword>
<proteinExistence type="inferred from homology"/>
<protein>
    <submittedName>
        <fullName evidence="9">Biopolymer transporter ExbD</fullName>
    </submittedName>
</protein>
<keyword evidence="7" id="KW-0813">Transport</keyword>
<comment type="caution">
    <text evidence="9">The sequence shown here is derived from an EMBL/GenBank/DDBJ whole genome shotgun (WGS) entry which is preliminary data.</text>
</comment>
<evidence type="ECO:0000256" key="4">
    <source>
        <dbReference type="ARBA" id="ARBA00022692"/>
    </source>
</evidence>
<evidence type="ECO:0000256" key="5">
    <source>
        <dbReference type="ARBA" id="ARBA00022989"/>
    </source>
</evidence>
<keyword evidence="3" id="KW-1003">Cell membrane</keyword>
<dbReference type="GO" id="GO:0015031">
    <property type="term" value="P:protein transport"/>
    <property type="evidence" value="ECO:0007669"/>
    <property type="project" value="UniProtKB-KW"/>
</dbReference>
<evidence type="ECO:0000313" key="9">
    <source>
        <dbReference type="EMBL" id="TET12896.1"/>
    </source>
</evidence>
<dbReference type="Proteomes" id="UP000316360">
    <property type="component" value="Unassembled WGS sequence"/>
</dbReference>
<organism evidence="9 10">
    <name type="scientific">Aerophobetes bacterium</name>
    <dbReference type="NCBI Taxonomy" id="2030807"/>
    <lineage>
        <taxon>Bacteria</taxon>
        <taxon>Candidatus Aerophobota</taxon>
    </lineage>
</organism>
<keyword evidence="7" id="KW-0653">Protein transport</keyword>
<gene>
    <name evidence="9" type="ORF">E3J84_00820</name>
</gene>
<dbReference type="PANTHER" id="PTHR30558">
    <property type="entry name" value="EXBD MEMBRANE COMPONENT OF PMF-DRIVEN MACROMOLECULE IMPORT SYSTEM"/>
    <property type="match status" value="1"/>
</dbReference>
<keyword evidence="6 8" id="KW-0472">Membrane</keyword>
<dbReference type="EMBL" id="SOKJ01000043">
    <property type="protein sequence ID" value="TET12896.1"/>
    <property type="molecule type" value="Genomic_DNA"/>
</dbReference>
<evidence type="ECO:0000256" key="1">
    <source>
        <dbReference type="ARBA" id="ARBA00004162"/>
    </source>
</evidence>
<reference evidence="9 10" key="1">
    <citation type="submission" date="2019-03" db="EMBL/GenBank/DDBJ databases">
        <title>Metabolic potential of uncultured bacteria and archaea associated with petroleum seepage in deep-sea sediments.</title>
        <authorList>
            <person name="Dong X."/>
            <person name="Hubert C."/>
        </authorList>
    </citation>
    <scope>NUCLEOTIDE SEQUENCE [LARGE SCALE GENOMIC DNA]</scope>
    <source>
        <strain evidence="9">E44_bin7</strain>
    </source>
</reference>
<dbReference type="AlphaFoldDB" id="A0A523S4D2"/>
<comment type="subcellular location">
    <subcellularLocation>
        <location evidence="1">Cell membrane</location>
        <topology evidence="1">Single-pass membrane protein</topology>
    </subcellularLocation>
    <subcellularLocation>
        <location evidence="7">Cell membrane</location>
        <topology evidence="7">Single-pass type II membrane protein</topology>
    </subcellularLocation>
</comment>
<sequence length="149" mass="17115">MWKPWRVARIVRFSQSKREEISLGISIAPLIDIVFLLLIFFMVTSHFEVITGIDIKLPDITERGLDQLVDTMIVAIDERGDCYLRKEKVTLKDLYLRLKGSTEQKKINLILQADRDAKHGHVVRIMDLAKKAGIASIIIAAQWEPEKVF</sequence>
<evidence type="ECO:0000256" key="2">
    <source>
        <dbReference type="ARBA" id="ARBA00005811"/>
    </source>
</evidence>
<evidence type="ECO:0000313" key="10">
    <source>
        <dbReference type="Proteomes" id="UP000316360"/>
    </source>
</evidence>
<dbReference type="GO" id="GO:0005886">
    <property type="term" value="C:plasma membrane"/>
    <property type="evidence" value="ECO:0007669"/>
    <property type="project" value="UniProtKB-SubCell"/>
</dbReference>
<evidence type="ECO:0000256" key="6">
    <source>
        <dbReference type="ARBA" id="ARBA00023136"/>
    </source>
</evidence>